<gene>
    <name evidence="1" type="ORF">H4O21_24725</name>
</gene>
<sequence length="118" mass="13116">YIQGPTKVHENATETYTLDNLNGNINPGLTSWYWQAFDNDINDYHNDSITGASFEIEFSHLSEYEIYAELYDSNSNFVDDGSLAVTVIPAIPDTPPNPIFLSSTTGTVTIQRVGEPHT</sequence>
<accession>A0A839IWN8</accession>
<dbReference type="EMBL" id="JACJFM010000236">
    <property type="protein sequence ID" value="MBB1489813.1"/>
    <property type="molecule type" value="Genomic_DNA"/>
</dbReference>
<evidence type="ECO:0000313" key="2">
    <source>
        <dbReference type="Proteomes" id="UP000565262"/>
    </source>
</evidence>
<feature type="non-terminal residue" evidence="1">
    <location>
        <position position="118"/>
    </location>
</feature>
<reference evidence="1 2" key="1">
    <citation type="submission" date="2020-08" db="EMBL/GenBank/DDBJ databases">
        <title>Oceanospirillum sp. nov. isolated from marine sediment.</title>
        <authorList>
            <person name="Ji X."/>
        </authorList>
    </citation>
    <scope>NUCLEOTIDE SEQUENCE [LARGE SCALE GENOMIC DNA]</scope>
    <source>
        <strain evidence="1 2">D5</strain>
    </source>
</reference>
<organism evidence="1 2">
    <name type="scientific">Oceanospirillum sediminis</name>
    <dbReference type="NCBI Taxonomy" id="2760088"/>
    <lineage>
        <taxon>Bacteria</taxon>
        <taxon>Pseudomonadati</taxon>
        <taxon>Pseudomonadota</taxon>
        <taxon>Gammaproteobacteria</taxon>
        <taxon>Oceanospirillales</taxon>
        <taxon>Oceanospirillaceae</taxon>
        <taxon>Oceanospirillum</taxon>
    </lineage>
</organism>
<protein>
    <submittedName>
        <fullName evidence="1">Uncharacterized protein</fullName>
    </submittedName>
</protein>
<comment type="caution">
    <text evidence="1">The sequence shown here is derived from an EMBL/GenBank/DDBJ whole genome shotgun (WGS) entry which is preliminary data.</text>
</comment>
<name>A0A839IWN8_9GAMM</name>
<dbReference type="Proteomes" id="UP000565262">
    <property type="component" value="Unassembled WGS sequence"/>
</dbReference>
<evidence type="ECO:0000313" key="1">
    <source>
        <dbReference type="EMBL" id="MBB1489813.1"/>
    </source>
</evidence>
<feature type="non-terminal residue" evidence="1">
    <location>
        <position position="1"/>
    </location>
</feature>
<keyword evidence="2" id="KW-1185">Reference proteome</keyword>
<proteinExistence type="predicted"/>
<dbReference type="AlphaFoldDB" id="A0A839IWN8"/>